<evidence type="ECO:0000259" key="2">
    <source>
        <dbReference type="PROSITE" id="PS50158"/>
    </source>
</evidence>
<keyword evidence="1" id="KW-0863">Zinc-finger</keyword>
<dbReference type="Gene3D" id="4.10.60.10">
    <property type="entry name" value="Zinc finger, CCHC-type"/>
    <property type="match status" value="1"/>
</dbReference>
<dbReference type="OrthoDB" id="1751737at2759"/>
<name>A0A8S3SCD1_MYTED</name>
<protein>
    <recommendedName>
        <fullName evidence="2">CCHC-type domain-containing protein</fullName>
    </recommendedName>
</protein>
<organism evidence="3 4">
    <name type="scientific">Mytilus edulis</name>
    <name type="common">Blue mussel</name>
    <dbReference type="NCBI Taxonomy" id="6550"/>
    <lineage>
        <taxon>Eukaryota</taxon>
        <taxon>Metazoa</taxon>
        <taxon>Spiralia</taxon>
        <taxon>Lophotrochozoa</taxon>
        <taxon>Mollusca</taxon>
        <taxon>Bivalvia</taxon>
        <taxon>Autobranchia</taxon>
        <taxon>Pteriomorphia</taxon>
        <taxon>Mytilida</taxon>
        <taxon>Mytiloidea</taxon>
        <taxon>Mytilidae</taxon>
        <taxon>Mytilinae</taxon>
        <taxon>Mytilus</taxon>
    </lineage>
</organism>
<sequence>MRSNPDTFQGAVAVVMTEHNMRKRFELRRGTPERSSNSHLKRPGADEEAMEVYHYRNAKRCFKCDKIGHRSNDCRTRKQVNVFDQTPNFNKEIECKKCGRKGQIKIFCRVRTFENQEKKIAGKLRNSLCYEADKERKPEPETQAVYYQFGRKSKQLYIKYEN</sequence>
<proteinExistence type="predicted"/>
<dbReference type="SMART" id="SM00343">
    <property type="entry name" value="ZnF_C2HC"/>
    <property type="match status" value="2"/>
</dbReference>
<keyword evidence="1" id="KW-0479">Metal-binding</keyword>
<evidence type="ECO:0000256" key="1">
    <source>
        <dbReference type="PROSITE-ProRule" id="PRU00047"/>
    </source>
</evidence>
<evidence type="ECO:0000313" key="4">
    <source>
        <dbReference type="Proteomes" id="UP000683360"/>
    </source>
</evidence>
<accession>A0A8S3SCD1</accession>
<feature type="domain" description="CCHC-type" evidence="2">
    <location>
        <begin position="60"/>
        <end position="75"/>
    </location>
</feature>
<dbReference type="EMBL" id="CAJPWZ010001629">
    <property type="protein sequence ID" value="CAG2219377.1"/>
    <property type="molecule type" value="Genomic_DNA"/>
</dbReference>
<dbReference type="SUPFAM" id="SSF57756">
    <property type="entry name" value="Retrovirus zinc finger-like domains"/>
    <property type="match status" value="1"/>
</dbReference>
<evidence type="ECO:0000313" key="3">
    <source>
        <dbReference type="EMBL" id="CAG2219377.1"/>
    </source>
</evidence>
<dbReference type="GO" id="GO:0003676">
    <property type="term" value="F:nucleic acid binding"/>
    <property type="evidence" value="ECO:0007669"/>
    <property type="project" value="InterPro"/>
</dbReference>
<dbReference type="Pfam" id="PF00098">
    <property type="entry name" value="zf-CCHC"/>
    <property type="match status" value="1"/>
</dbReference>
<keyword evidence="4" id="KW-1185">Reference proteome</keyword>
<gene>
    <name evidence="3" type="ORF">MEDL_32914</name>
</gene>
<comment type="caution">
    <text evidence="3">The sequence shown here is derived from an EMBL/GenBank/DDBJ whole genome shotgun (WGS) entry which is preliminary data.</text>
</comment>
<keyword evidence="1" id="KW-0862">Zinc</keyword>
<dbReference type="AlphaFoldDB" id="A0A8S3SCD1"/>
<dbReference type="InterPro" id="IPR001878">
    <property type="entry name" value="Znf_CCHC"/>
</dbReference>
<dbReference type="Proteomes" id="UP000683360">
    <property type="component" value="Unassembled WGS sequence"/>
</dbReference>
<dbReference type="InterPro" id="IPR036875">
    <property type="entry name" value="Znf_CCHC_sf"/>
</dbReference>
<dbReference type="PROSITE" id="PS50158">
    <property type="entry name" value="ZF_CCHC"/>
    <property type="match status" value="1"/>
</dbReference>
<dbReference type="GO" id="GO:0008270">
    <property type="term" value="F:zinc ion binding"/>
    <property type="evidence" value="ECO:0007669"/>
    <property type="project" value="UniProtKB-KW"/>
</dbReference>
<reference evidence="3" key="1">
    <citation type="submission" date="2021-03" db="EMBL/GenBank/DDBJ databases">
        <authorList>
            <person name="Bekaert M."/>
        </authorList>
    </citation>
    <scope>NUCLEOTIDE SEQUENCE</scope>
</reference>